<reference evidence="1 2" key="1">
    <citation type="submission" date="2020-08" db="EMBL/GenBank/DDBJ databases">
        <title>Functional genomics of gut bacteria from endangered species of beetles.</title>
        <authorList>
            <person name="Carlos-Shanley C."/>
        </authorList>
    </citation>
    <scope>NUCLEOTIDE SEQUENCE [LARGE SCALE GENOMIC DNA]</scope>
    <source>
        <strain evidence="1 2">S00224</strain>
    </source>
</reference>
<comment type="caution">
    <text evidence="1">The sequence shown here is derived from an EMBL/GenBank/DDBJ whole genome shotgun (WGS) entry which is preliminary data.</text>
</comment>
<dbReference type="Pfam" id="PF19452">
    <property type="entry name" value="DUF5990"/>
    <property type="match status" value="1"/>
</dbReference>
<dbReference type="RefSeq" id="WP_184161886.1">
    <property type="nucleotide sequence ID" value="NZ_JACHLN010000001.1"/>
</dbReference>
<organism evidence="1 2">
    <name type="scientific">Sphingomonas kyeonggiensis</name>
    <dbReference type="NCBI Taxonomy" id="1268553"/>
    <lineage>
        <taxon>Bacteria</taxon>
        <taxon>Pseudomonadati</taxon>
        <taxon>Pseudomonadota</taxon>
        <taxon>Alphaproteobacteria</taxon>
        <taxon>Sphingomonadales</taxon>
        <taxon>Sphingomonadaceae</taxon>
        <taxon>Sphingomonas</taxon>
    </lineage>
</organism>
<dbReference type="InterPro" id="IPR046032">
    <property type="entry name" value="DUF5990"/>
</dbReference>
<keyword evidence="2" id="KW-1185">Reference proteome</keyword>
<name>A0A7W7JXY8_9SPHN</name>
<accession>A0A7W7JXY8</accession>
<protein>
    <submittedName>
        <fullName evidence="1">Uncharacterized protein</fullName>
    </submittedName>
</protein>
<evidence type="ECO:0000313" key="1">
    <source>
        <dbReference type="EMBL" id="MBB4837398.1"/>
    </source>
</evidence>
<dbReference type="EMBL" id="JACHLN010000001">
    <property type="protein sequence ID" value="MBB4837398.1"/>
    <property type="molecule type" value="Genomic_DNA"/>
</dbReference>
<proteinExistence type="predicted"/>
<gene>
    <name evidence="1" type="ORF">HNP52_000449</name>
</gene>
<sequence length="142" mass="15587">MAKADQIPVRFRIVIEQPVAGVRHSLQAKDDLPLDPKTSLAGEALHFDFPVRFEPGPKFFGDQVRREGPERRFVYIRVGQAAGDHGSPWSRRMKIDIHDIEPALLEQAARGGVLEIIVNGTGKDGTPACATVRATGRRVVPA</sequence>
<evidence type="ECO:0000313" key="2">
    <source>
        <dbReference type="Proteomes" id="UP000575241"/>
    </source>
</evidence>
<dbReference type="Proteomes" id="UP000575241">
    <property type="component" value="Unassembled WGS sequence"/>
</dbReference>
<dbReference type="AlphaFoldDB" id="A0A7W7JXY8"/>